<comment type="caution">
    <text evidence="1">The sequence shown here is derived from an EMBL/GenBank/DDBJ whole genome shotgun (WGS) entry which is preliminary data.</text>
</comment>
<sequence length="288" mass="33544">MKLYQYLNFDEKDGKYFRLETVRRNKLWLSNPKTFNDPQELKYRLDTEYRFNSPDSAKLCEFILNNIKHRNLLDQNLPTLDSDMTEQIHTLFGERIEDDSYLNVILDSAQTHHRCAIACFSETVSNTLMWSHYSKGHSGFCVTYEIVDALEGQKTSLFEHNSHNRYLRSVDYTSKPKSINYWDIFLGSAFEKILCTKSIEWAHEKEIRLIAPNSLESATQKEIAGVEIDLPDRFRITEITAGCKIDACHLEHLKQAVNALRELTKNDIKITKAAINKNDFNIEIHDVD</sequence>
<proteinExistence type="predicted"/>
<protein>
    <recommendedName>
        <fullName evidence="3">DUF2971 domain-containing protein</fullName>
    </recommendedName>
</protein>
<dbReference type="EMBL" id="JAVDWR010000020">
    <property type="protein sequence ID" value="MDR7122682.1"/>
    <property type="molecule type" value="Genomic_DNA"/>
</dbReference>
<evidence type="ECO:0000313" key="2">
    <source>
        <dbReference type="Proteomes" id="UP001257909"/>
    </source>
</evidence>
<reference evidence="1 2" key="1">
    <citation type="submission" date="2023-07" db="EMBL/GenBank/DDBJ databases">
        <title>Sorghum-associated microbial communities from plants grown in Nebraska, USA.</title>
        <authorList>
            <person name="Schachtman D."/>
        </authorList>
    </citation>
    <scope>NUCLEOTIDE SEQUENCE [LARGE SCALE GENOMIC DNA]</scope>
    <source>
        <strain evidence="1 2">4138</strain>
    </source>
</reference>
<dbReference type="InterPro" id="IPR021352">
    <property type="entry name" value="DUF2971"/>
</dbReference>
<keyword evidence="2" id="KW-1185">Reference proteome</keyword>
<accession>A0ABU1W3X7</accession>
<name>A0ABU1W3X7_9GAMM</name>
<organism evidence="1 2">
    <name type="scientific">Rheinheimera soli</name>
    <dbReference type="NCBI Taxonomy" id="443616"/>
    <lineage>
        <taxon>Bacteria</taxon>
        <taxon>Pseudomonadati</taxon>
        <taxon>Pseudomonadota</taxon>
        <taxon>Gammaproteobacteria</taxon>
        <taxon>Chromatiales</taxon>
        <taxon>Chromatiaceae</taxon>
        <taxon>Rheinheimera</taxon>
    </lineage>
</organism>
<dbReference type="Proteomes" id="UP001257909">
    <property type="component" value="Unassembled WGS sequence"/>
</dbReference>
<dbReference type="RefSeq" id="WP_310281098.1">
    <property type="nucleotide sequence ID" value="NZ_JAVDWR010000020.1"/>
</dbReference>
<evidence type="ECO:0000313" key="1">
    <source>
        <dbReference type="EMBL" id="MDR7122682.1"/>
    </source>
</evidence>
<dbReference type="Pfam" id="PF11185">
    <property type="entry name" value="DUF2971"/>
    <property type="match status" value="1"/>
</dbReference>
<evidence type="ECO:0008006" key="3">
    <source>
        <dbReference type="Google" id="ProtNLM"/>
    </source>
</evidence>
<gene>
    <name evidence="1" type="ORF">J2W69_003659</name>
</gene>